<keyword evidence="1" id="KW-0812">Transmembrane</keyword>
<evidence type="ECO:0000313" key="3">
    <source>
        <dbReference type="Proteomes" id="UP000652354"/>
    </source>
</evidence>
<accession>A0A919Q165</accession>
<evidence type="ECO:0008006" key="4">
    <source>
        <dbReference type="Google" id="ProtNLM"/>
    </source>
</evidence>
<protein>
    <recommendedName>
        <fullName evidence="4">Signal transduction histidine kinase</fullName>
    </recommendedName>
</protein>
<comment type="caution">
    <text evidence="2">The sequence shown here is derived from an EMBL/GenBank/DDBJ whole genome shotgun (WGS) entry which is preliminary data.</text>
</comment>
<keyword evidence="3" id="KW-1185">Reference proteome</keyword>
<keyword evidence="1" id="KW-1133">Transmembrane helix</keyword>
<feature type="transmembrane region" description="Helical" evidence="1">
    <location>
        <begin position="52"/>
        <end position="69"/>
    </location>
</feature>
<feature type="transmembrane region" description="Helical" evidence="1">
    <location>
        <begin position="153"/>
        <end position="174"/>
    </location>
</feature>
<sequence>MGSPPSPAPADNADVSSLLYLGSPAARLILALFVLSNAIFTVGTADVLSAPWQSYVAMLLVSAGGVLLLRPHPDPFPLRDTAAVLAVVVVSTALVATNLPGEGDLGRASWHLGSNTWLLFFLTLRRRGLYAWAGMAAMAAITIAAAASSGRGAVSGALMLNAHMGILVVATLFARTLRRTARRIASLERRSIAAAAQQARVETAEEIRRTRAAELAAAVVPLLERIANGAPASDEERQTYAVTEAALRDGVRGRSLMLPSVVEAAARARRRGVTVTILDDRGALPPDGDSVARVVAATVDALDAASDGTVTIRLVPAGRSVGLTVVATAGDQVRRTTLGPDGHELERSS</sequence>
<feature type="transmembrane region" description="Helical" evidence="1">
    <location>
        <begin position="81"/>
        <end position="99"/>
    </location>
</feature>
<gene>
    <name evidence="2" type="ORF">Dac01nite_07680</name>
</gene>
<organism evidence="2 3">
    <name type="scientific">Demequina activiva</name>
    <dbReference type="NCBI Taxonomy" id="1582364"/>
    <lineage>
        <taxon>Bacteria</taxon>
        <taxon>Bacillati</taxon>
        <taxon>Actinomycetota</taxon>
        <taxon>Actinomycetes</taxon>
        <taxon>Micrococcales</taxon>
        <taxon>Demequinaceae</taxon>
        <taxon>Demequina</taxon>
    </lineage>
</organism>
<dbReference type="Proteomes" id="UP000652354">
    <property type="component" value="Unassembled WGS sequence"/>
</dbReference>
<name>A0A919Q165_9MICO</name>
<evidence type="ECO:0000313" key="2">
    <source>
        <dbReference type="EMBL" id="GIG54016.1"/>
    </source>
</evidence>
<keyword evidence="1" id="KW-0472">Membrane</keyword>
<evidence type="ECO:0000256" key="1">
    <source>
        <dbReference type="SAM" id="Phobius"/>
    </source>
</evidence>
<proteinExistence type="predicted"/>
<dbReference type="EMBL" id="BONR01000001">
    <property type="protein sequence ID" value="GIG54016.1"/>
    <property type="molecule type" value="Genomic_DNA"/>
</dbReference>
<feature type="transmembrane region" description="Helical" evidence="1">
    <location>
        <begin position="129"/>
        <end position="147"/>
    </location>
</feature>
<dbReference type="AlphaFoldDB" id="A0A919Q165"/>
<feature type="transmembrane region" description="Helical" evidence="1">
    <location>
        <begin position="18"/>
        <end position="40"/>
    </location>
</feature>
<reference evidence="2" key="1">
    <citation type="submission" date="2021-01" db="EMBL/GenBank/DDBJ databases">
        <title>Whole genome shotgun sequence of Demequina activiva NBRC 110675.</title>
        <authorList>
            <person name="Komaki H."/>
            <person name="Tamura T."/>
        </authorList>
    </citation>
    <scope>NUCLEOTIDE SEQUENCE</scope>
    <source>
        <strain evidence="2">NBRC 110675</strain>
    </source>
</reference>